<dbReference type="EMBL" id="JAHQIW010000086">
    <property type="protein sequence ID" value="KAJ1345934.1"/>
    <property type="molecule type" value="Genomic_DNA"/>
</dbReference>
<dbReference type="Proteomes" id="UP001196413">
    <property type="component" value="Unassembled WGS sequence"/>
</dbReference>
<keyword evidence="1" id="KW-0732">Signal</keyword>
<feature type="non-terminal residue" evidence="2">
    <location>
        <position position="60"/>
    </location>
</feature>
<feature type="signal peptide" evidence="1">
    <location>
        <begin position="1"/>
        <end position="16"/>
    </location>
</feature>
<reference evidence="2" key="1">
    <citation type="submission" date="2021-06" db="EMBL/GenBank/DDBJ databases">
        <title>Parelaphostrongylus tenuis whole genome reference sequence.</title>
        <authorList>
            <person name="Garwood T.J."/>
            <person name="Larsen P.A."/>
            <person name="Fountain-Jones N.M."/>
            <person name="Garbe J.R."/>
            <person name="Macchietto M.G."/>
            <person name="Kania S.A."/>
            <person name="Gerhold R.W."/>
            <person name="Richards J.E."/>
            <person name="Wolf T.M."/>
        </authorList>
    </citation>
    <scope>NUCLEOTIDE SEQUENCE</scope>
    <source>
        <strain evidence="2">MNPRO001-30</strain>
        <tissue evidence="2">Meninges</tissue>
    </source>
</reference>
<gene>
    <name evidence="2" type="ORF">KIN20_000576</name>
</gene>
<evidence type="ECO:0008006" key="4">
    <source>
        <dbReference type="Google" id="ProtNLM"/>
    </source>
</evidence>
<accession>A0AAD5MDH0</accession>
<keyword evidence="3" id="KW-1185">Reference proteome</keyword>
<name>A0AAD5MDH0_PARTN</name>
<protein>
    <recommendedName>
        <fullName evidence="4">Secreted protein</fullName>
    </recommendedName>
</protein>
<evidence type="ECO:0000256" key="1">
    <source>
        <dbReference type="SAM" id="SignalP"/>
    </source>
</evidence>
<evidence type="ECO:0000313" key="2">
    <source>
        <dbReference type="EMBL" id="KAJ1345934.1"/>
    </source>
</evidence>
<organism evidence="2 3">
    <name type="scientific">Parelaphostrongylus tenuis</name>
    <name type="common">Meningeal worm</name>
    <dbReference type="NCBI Taxonomy" id="148309"/>
    <lineage>
        <taxon>Eukaryota</taxon>
        <taxon>Metazoa</taxon>
        <taxon>Ecdysozoa</taxon>
        <taxon>Nematoda</taxon>
        <taxon>Chromadorea</taxon>
        <taxon>Rhabditida</taxon>
        <taxon>Rhabditina</taxon>
        <taxon>Rhabditomorpha</taxon>
        <taxon>Strongyloidea</taxon>
        <taxon>Metastrongylidae</taxon>
        <taxon>Parelaphostrongylus</taxon>
    </lineage>
</organism>
<evidence type="ECO:0000313" key="3">
    <source>
        <dbReference type="Proteomes" id="UP001196413"/>
    </source>
</evidence>
<sequence>MLLILCNLLSIASVHPTVPRSNGMSDLGMAAQRVGVRTSVWTTRGFYADRSSTTNRRSSK</sequence>
<feature type="chain" id="PRO_5042046908" description="Secreted protein" evidence="1">
    <location>
        <begin position="17"/>
        <end position="60"/>
    </location>
</feature>
<comment type="caution">
    <text evidence="2">The sequence shown here is derived from an EMBL/GenBank/DDBJ whole genome shotgun (WGS) entry which is preliminary data.</text>
</comment>
<dbReference type="AlphaFoldDB" id="A0AAD5MDH0"/>
<proteinExistence type="predicted"/>